<feature type="compositionally biased region" description="Acidic residues" evidence="1">
    <location>
        <begin position="49"/>
        <end position="72"/>
    </location>
</feature>
<keyword evidence="3" id="KW-1185">Reference proteome</keyword>
<name>A0A2R6NW48_9APHY</name>
<protein>
    <submittedName>
        <fullName evidence="2">Uncharacterized protein</fullName>
    </submittedName>
</protein>
<accession>A0A2R6NW48</accession>
<dbReference type="AlphaFoldDB" id="A0A2R6NW48"/>
<reference evidence="2 3" key="1">
    <citation type="submission" date="2018-02" db="EMBL/GenBank/DDBJ databases">
        <title>Genome sequence of the basidiomycete white-rot fungus Phlebia centrifuga.</title>
        <authorList>
            <person name="Granchi Z."/>
            <person name="Peng M."/>
            <person name="de Vries R.P."/>
            <person name="Hilden K."/>
            <person name="Makela M.R."/>
            <person name="Grigoriev I."/>
            <person name="Riley R."/>
        </authorList>
    </citation>
    <scope>NUCLEOTIDE SEQUENCE [LARGE SCALE GENOMIC DNA]</scope>
    <source>
        <strain evidence="2 3">FBCC195</strain>
    </source>
</reference>
<dbReference type="EMBL" id="MLYV02000760">
    <property type="protein sequence ID" value="PSR78077.1"/>
    <property type="molecule type" value="Genomic_DNA"/>
</dbReference>
<comment type="caution">
    <text evidence="2">The sequence shown here is derived from an EMBL/GenBank/DDBJ whole genome shotgun (WGS) entry which is preliminary data.</text>
</comment>
<dbReference type="Proteomes" id="UP000186601">
    <property type="component" value="Unassembled WGS sequence"/>
</dbReference>
<evidence type="ECO:0000313" key="2">
    <source>
        <dbReference type="EMBL" id="PSR78077.1"/>
    </source>
</evidence>
<organism evidence="2 3">
    <name type="scientific">Hermanssonia centrifuga</name>
    <dbReference type="NCBI Taxonomy" id="98765"/>
    <lineage>
        <taxon>Eukaryota</taxon>
        <taxon>Fungi</taxon>
        <taxon>Dikarya</taxon>
        <taxon>Basidiomycota</taxon>
        <taxon>Agaricomycotina</taxon>
        <taxon>Agaricomycetes</taxon>
        <taxon>Polyporales</taxon>
        <taxon>Meruliaceae</taxon>
        <taxon>Hermanssonia</taxon>
    </lineage>
</organism>
<gene>
    <name evidence="2" type="ORF">PHLCEN_2v7594</name>
</gene>
<evidence type="ECO:0000313" key="3">
    <source>
        <dbReference type="Proteomes" id="UP000186601"/>
    </source>
</evidence>
<feature type="region of interest" description="Disordered" evidence="1">
    <location>
        <begin position="1"/>
        <end position="72"/>
    </location>
</feature>
<sequence length="163" mass="18415">MEFTRDSSGLTELADEGDMGQDSTPPLDDDDRYCAQGEKGEADRGGWLEGDDIEDQDEDEDDDDDDDDADFEPEIVVVLDRALTYLKVLFTLLKDVGLELRCKSPLESVLAHGTMVPFFSLYSNYQLADAPSQTEIAALQEHLRVRIGETEPPKWLPDEERWK</sequence>
<feature type="compositionally biased region" description="Polar residues" evidence="1">
    <location>
        <begin position="1"/>
        <end position="10"/>
    </location>
</feature>
<proteinExistence type="predicted"/>
<evidence type="ECO:0000256" key="1">
    <source>
        <dbReference type="SAM" id="MobiDB-lite"/>
    </source>
</evidence>